<dbReference type="InterPro" id="IPR013785">
    <property type="entry name" value="Aldolase_TIM"/>
</dbReference>
<proteinExistence type="predicted"/>
<comment type="caution">
    <text evidence="5">The sequence shown here is derived from an EMBL/GenBank/DDBJ whole genome shotgun (WGS) entry which is preliminary data.</text>
</comment>
<dbReference type="EC" id="4.2.1.10" evidence="2"/>
<keyword evidence="3" id="KW-0456">Lyase</keyword>
<dbReference type="SUPFAM" id="SSF51569">
    <property type="entry name" value="Aldolase"/>
    <property type="match status" value="1"/>
</dbReference>
<comment type="catalytic activity">
    <reaction evidence="1">
        <text>3-dehydroquinate = 3-dehydroshikimate + H2O</text>
        <dbReference type="Rhea" id="RHEA:21096"/>
        <dbReference type="ChEBI" id="CHEBI:15377"/>
        <dbReference type="ChEBI" id="CHEBI:16630"/>
        <dbReference type="ChEBI" id="CHEBI:32364"/>
        <dbReference type="EC" id="4.2.1.10"/>
    </reaction>
</comment>
<reference evidence="5" key="2">
    <citation type="submission" date="2022-09" db="EMBL/GenBank/DDBJ databases">
        <authorList>
            <person name="Sun Q."/>
            <person name="Ohkuma M."/>
        </authorList>
    </citation>
    <scope>NUCLEOTIDE SEQUENCE</scope>
    <source>
        <strain evidence="5">JCM 13583</strain>
    </source>
</reference>
<evidence type="ECO:0000313" key="5">
    <source>
        <dbReference type="EMBL" id="GGM67513.1"/>
    </source>
</evidence>
<dbReference type="InterPro" id="IPR050146">
    <property type="entry name" value="Type-I_3-dehydroquinase"/>
</dbReference>
<name>A0AA37BQ40_9ARCH</name>
<dbReference type="PANTHER" id="PTHR43699:SF1">
    <property type="entry name" value="3-DEHYDROQUINATE DEHYDRATASE"/>
    <property type="match status" value="1"/>
</dbReference>
<reference evidence="5" key="1">
    <citation type="journal article" date="2014" name="Int. J. Syst. Evol. Microbiol.">
        <title>Complete genome sequence of Corynebacterium casei LMG S-19264T (=DSM 44701T), isolated from a smear-ripened cheese.</title>
        <authorList>
            <consortium name="US DOE Joint Genome Institute (JGI-PGF)"/>
            <person name="Walter F."/>
            <person name="Albersmeier A."/>
            <person name="Kalinowski J."/>
            <person name="Ruckert C."/>
        </authorList>
    </citation>
    <scope>NUCLEOTIDE SEQUENCE</scope>
    <source>
        <strain evidence="5">JCM 13583</strain>
    </source>
</reference>
<gene>
    <name evidence="5" type="ORF">GCM10007108_01980</name>
</gene>
<organism evidence="5 6">
    <name type="scientific">Thermogymnomonas acidicola</name>
    <dbReference type="NCBI Taxonomy" id="399579"/>
    <lineage>
        <taxon>Archaea</taxon>
        <taxon>Methanobacteriati</taxon>
        <taxon>Thermoplasmatota</taxon>
        <taxon>Thermoplasmata</taxon>
        <taxon>Thermoplasmatales</taxon>
        <taxon>Thermogymnomonas</taxon>
    </lineage>
</organism>
<dbReference type="Proteomes" id="UP000632195">
    <property type="component" value="Unassembled WGS sequence"/>
</dbReference>
<dbReference type="Pfam" id="PF01487">
    <property type="entry name" value="DHquinase_I"/>
    <property type="match status" value="1"/>
</dbReference>
<dbReference type="GO" id="GO:0003855">
    <property type="term" value="F:3-dehydroquinate dehydratase activity"/>
    <property type="evidence" value="ECO:0007669"/>
    <property type="project" value="UniProtKB-EC"/>
</dbReference>
<dbReference type="RefSeq" id="WP_188679563.1">
    <property type="nucleotide sequence ID" value="NZ_BMNY01000001.1"/>
</dbReference>
<dbReference type="AlphaFoldDB" id="A0AA37BQ40"/>
<dbReference type="PANTHER" id="PTHR43699">
    <property type="entry name" value="3-DEHYDROQUINATE DEHYDRATASE"/>
    <property type="match status" value="1"/>
</dbReference>
<evidence type="ECO:0000256" key="4">
    <source>
        <dbReference type="ARBA" id="ARBA00023270"/>
    </source>
</evidence>
<dbReference type="Gene3D" id="3.20.20.70">
    <property type="entry name" value="Aldolase class I"/>
    <property type="match status" value="1"/>
</dbReference>
<evidence type="ECO:0000256" key="1">
    <source>
        <dbReference type="ARBA" id="ARBA00001864"/>
    </source>
</evidence>
<keyword evidence="6" id="KW-1185">Reference proteome</keyword>
<evidence type="ECO:0000313" key="6">
    <source>
        <dbReference type="Proteomes" id="UP000632195"/>
    </source>
</evidence>
<evidence type="ECO:0000256" key="3">
    <source>
        <dbReference type="ARBA" id="ARBA00023239"/>
    </source>
</evidence>
<accession>A0AA37BQ40</accession>
<dbReference type="EMBL" id="BMNY01000001">
    <property type="protein sequence ID" value="GGM67513.1"/>
    <property type="molecule type" value="Genomic_DNA"/>
</dbReference>
<evidence type="ECO:0000256" key="2">
    <source>
        <dbReference type="ARBA" id="ARBA00012060"/>
    </source>
</evidence>
<dbReference type="GO" id="GO:0046279">
    <property type="term" value="P:3,4-dihydroxybenzoate biosynthetic process"/>
    <property type="evidence" value="ECO:0007669"/>
    <property type="project" value="TreeGrafter"/>
</dbReference>
<keyword evidence="4" id="KW-0704">Schiff base</keyword>
<sequence length="235" mass="25237">MPLVQCSPLRLGRFTLRERCIPVISIGREEDIAKVDPSRQIAELRADLMGVERAIGALERLAAGGATAIFTFRSRDAAAASAAYSRATDAGAACVDIDAALLGSVSSDLGGARVIVSMHMFEGDGIGNSLDEIGSIPADIYKVAANYNTRMAFYRDLSMCAWFKREVKKPMIFAPMGQEAQDFRLMSALVVSDLMYCSAGAPTAPGQTGCQEFGEYLSSLETAAGLRQWSDDMIE</sequence>
<protein>
    <recommendedName>
        <fullName evidence="2">3-dehydroquinate dehydratase</fullName>
        <ecNumber evidence="2">4.2.1.10</ecNumber>
    </recommendedName>
</protein>
<dbReference type="InterPro" id="IPR001381">
    <property type="entry name" value="DHquinase_I"/>
</dbReference>